<dbReference type="SUPFAM" id="SSF52833">
    <property type="entry name" value="Thioredoxin-like"/>
    <property type="match status" value="1"/>
</dbReference>
<comment type="caution">
    <text evidence="2">The sequence shown here is derived from an EMBL/GenBank/DDBJ whole genome shotgun (WGS) entry which is preliminary data.</text>
</comment>
<protein>
    <recommendedName>
        <fullName evidence="1">DSBA-like thioredoxin domain-containing protein</fullName>
    </recommendedName>
</protein>
<dbReference type="AlphaFoldDB" id="A0A0W0EXL0"/>
<dbReference type="InterPro" id="IPR036249">
    <property type="entry name" value="Thioredoxin-like_sf"/>
</dbReference>
<evidence type="ECO:0000313" key="2">
    <source>
        <dbReference type="EMBL" id="KTB28813.1"/>
    </source>
</evidence>
<reference evidence="2 3" key="1">
    <citation type="submission" date="2015-12" db="EMBL/GenBank/DDBJ databases">
        <title>Draft genome sequence of Moniliophthora roreri, the causal agent of frosty pod rot of cacao.</title>
        <authorList>
            <person name="Aime M.C."/>
            <person name="Diaz-Valderrama J.R."/>
            <person name="Kijpornyongpan T."/>
            <person name="Phillips-Mora W."/>
        </authorList>
    </citation>
    <scope>NUCLEOTIDE SEQUENCE [LARGE SCALE GENOMIC DNA]</scope>
    <source>
        <strain evidence="2 3">MCA 2952</strain>
    </source>
</reference>
<evidence type="ECO:0000313" key="3">
    <source>
        <dbReference type="Proteomes" id="UP000054988"/>
    </source>
</evidence>
<gene>
    <name evidence="2" type="ORF">WG66_18658</name>
</gene>
<dbReference type="Gene3D" id="3.40.30.10">
    <property type="entry name" value="Glutaredoxin"/>
    <property type="match status" value="1"/>
</dbReference>
<evidence type="ECO:0000259" key="1">
    <source>
        <dbReference type="Pfam" id="PF01323"/>
    </source>
</evidence>
<dbReference type="Pfam" id="PF01323">
    <property type="entry name" value="DSBA"/>
    <property type="match status" value="1"/>
</dbReference>
<dbReference type="eggNOG" id="ENOG502QTH7">
    <property type="taxonomic scope" value="Eukaryota"/>
</dbReference>
<dbReference type="PANTHER" id="PTHR13887">
    <property type="entry name" value="GLUTATHIONE S-TRANSFERASE KAPPA"/>
    <property type="match status" value="1"/>
</dbReference>
<proteinExistence type="predicted"/>
<name>A0A0W0EXL0_MONRR</name>
<dbReference type="Proteomes" id="UP000054988">
    <property type="component" value="Unassembled WGS sequence"/>
</dbReference>
<dbReference type="GO" id="GO:0016491">
    <property type="term" value="F:oxidoreductase activity"/>
    <property type="evidence" value="ECO:0007669"/>
    <property type="project" value="InterPro"/>
</dbReference>
<dbReference type="InterPro" id="IPR001853">
    <property type="entry name" value="DSBA-like_thioredoxin_dom"/>
</dbReference>
<accession>A0A0W0EXL0</accession>
<organism evidence="2 3">
    <name type="scientific">Moniliophthora roreri</name>
    <name type="common">Frosty pod rot fungus</name>
    <name type="synonym">Monilia roreri</name>
    <dbReference type="NCBI Taxonomy" id="221103"/>
    <lineage>
        <taxon>Eukaryota</taxon>
        <taxon>Fungi</taxon>
        <taxon>Dikarya</taxon>
        <taxon>Basidiomycota</taxon>
        <taxon>Agaricomycotina</taxon>
        <taxon>Agaricomycetes</taxon>
        <taxon>Agaricomycetidae</taxon>
        <taxon>Agaricales</taxon>
        <taxon>Marasmiineae</taxon>
        <taxon>Marasmiaceae</taxon>
        <taxon>Moniliophthora</taxon>
    </lineage>
</organism>
<feature type="domain" description="DSBA-like thioredoxin" evidence="1">
    <location>
        <begin position="55"/>
        <end position="258"/>
    </location>
</feature>
<dbReference type="PANTHER" id="PTHR13887:SF41">
    <property type="entry name" value="THIOREDOXIN SUPERFAMILY PROTEIN"/>
    <property type="match status" value="1"/>
</dbReference>
<sequence>MSQHFFQSAISRSYIPRSPLPPRFDVTGNLLDHFLPIYLIAMSAFNRKVKLTVINDMICPNCAIGQHELISAISYCQDVLHLPLSFEIECMPFRLIPTNILNEFTPKVQKSDFFTNKLGSETYSSMEAGIEKWAKEKKIPISFKGVMSSSTRAHRLSRKAYQLGGQDKQLPLLCAIFRAHLEEAKDITEIDVLANLAQEIGLMSREEAVAFLQSNELEDEVNRMCDEARSKGVTGVPMTVIDGKWVLNGGQSSEVFVQVFKKLAYAGVHAAPSPFAPPVHEVALSA</sequence>
<dbReference type="EMBL" id="LATX01002463">
    <property type="protein sequence ID" value="KTB28813.1"/>
    <property type="molecule type" value="Genomic_DNA"/>
</dbReference>